<organism evidence="1 2">
    <name type="scientific">Nyssa sinensis</name>
    <dbReference type="NCBI Taxonomy" id="561372"/>
    <lineage>
        <taxon>Eukaryota</taxon>
        <taxon>Viridiplantae</taxon>
        <taxon>Streptophyta</taxon>
        <taxon>Embryophyta</taxon>
        <taxon>Tracheophyta</taxon>
        <taxon>Spermatophyta</taxon>
        <taxon>Magnoliopsida</taxon>
        <taxon>eudicotyledons</taxon>
        <taxon>Gunneridae</taxon>
        <taxon>Pentapetalae</taxon>
        <taxon>asterids</taxon>
        <taxon>Cornales</taxon>
        <taxon>Nyssaceae</taxon>
        <taxon>Nyssa</taxon>
    </lineage>
</organism>
<proteinExistence type="predicted"/>
<keyword evidence="2" id="KW-1185">Reference proteome</keyword>
<reference evidence="1 2" key="1">
    <citation type="submission" date="2019-09" db="EMBL/GenBank/DDBJ databases">
        <title>A chromosome-level genome assembly of the Chinese tupelo Nyssa sinensis.</title>
        <authorList>
            <person name="Yang X."/>
            <person name="Kang M."/>
            <person name="Yang Y."/>
            <person name="Xiong H."/>
            <person name="Wang M."/>
            <person name="Zhang Z."/>
            <person name="Wang Z."/>
            <person name="Wu H."/>
            <person name="Ma T."/>
            <person name="Liu J."/>
            <person name="Xi Z."/>
        </authorList>
    </citation>
    <scope>NUCLEOTIDE SEQUENCE [LARGE SCALE GENOMIC DNA]</scope>
    <source>
        <strain evidence="1">J267</strain>
        <tissue evidence="1">Leaf</tissue>
    </source>
</reference>
<gene>
    <name evidence="1" type="ORF">F0562_018101</name>
</gene>
<name>A0A5J4ZAZ4_9ASTE</name>
<protein>
    <submittedName>
        <fullName evidence="1">Uncharacterized protein</fullName>
    </submittedName>
</protein>
<evidence type="ECO:0000313" key="2">
    <source>
        <dbReference type="Proteomes" id="UP000325577"/>
    </source>
</evidence>
<dbReference type="Proteomes" id="UP000325577">
    <property type="component" value="Linkage Group LG9"/>
</dbReference>
<dbReference type="EMBL" id="CM018052">
    <property type="protein sequence ID" value="KAA8514922.1"/>
    <property type="molecule type" value="Genomic_DNA"/>
</dbReference>
<accession>A0A5J4ZAZ4</accession>
<dbReference type="AlphaFoldDB" id="A0A5J4ZAZ4"/>
<dbReference type="OrthoDB" id="1828717at2759"/>
<evidence type="ECO:0000313" key="1">
    <source>
        <dbReference type="EMBL" id="KAA8514922.1"/>
    </source>
</evidence>
<sequence length="128" mass="14203">MAGGTASEALRDRVSRLENFIGVPEDDGAVPLSVSTEQHAIELVDFRRILDDFMTEMSAKITNIMEDVVSLTDVVKINLKSLEDDVALVKQTVPAHPGAIREQPKQEGREEENRDVLCIAVEDWAAER</sequence>